<evidence type="ECO:0000256" key="2">
    <source>
        <dbReference type="RuleBase" id="RU363015"/>
    </source>
</evidence>
<dbReference type="EC" id="3.2.2.n1" evidence="2"/>
<dbReference type="Proteomes" id="UP000015559">
    <property type="component" value="Chromosome"/>
</dbReference>
<dbReference type="GO" id="GO:0005829">
    <property type="term" value="C:cytosol"/>
    <property type="evidence" value="ECO:0007669"/>
    <property type="project" value="TreeGrafter"/>
</dbReference>
<gene>
    <name evidence="3" type="ORF">SCD_n00045</name>
</gene>
<dbReference type="KEGG" id="sdr:SCD_n00045"/>
<dbReference type="STRING" id="1163617.SCD_n00045"/>
<dbReference type="RefSeq" id="WP_021035726.1">
    <property type="nucleotide sequence ID" value="NC_022357.1"/>
</dbReference>
<dbReference type="GO" id="GO:0008714">
    <property type="term" value="F:AMP nucleosidase activity"/>
    <property type="evidence" value="ECO:0007669"/>
    <property type="project" value="UniProtKB-EC"/>
</dbReference>
<comment type="catalytic activity">
    <reaction evidence="1">
        <text>AMP + H2O = D-ribose 5-phosphate + adenine</text>
        <dbReference type="Rhea" id="RHEA:20129"/>
        <dbReference type="ChEBI" id="CHEBI:15377"/>
        <dbReference type="ChEBI" id="CHEBI:16708"/>
        <dbReference type="ChEBI" id="CHEBI:78346"/>
        <dbReference type="ChEBI" id="CHEBI:456215"/>
        <dbReference type="EC" id="3.2.2.4"/>
    </reaction>
</comment>
<evidence type="ECO:0000256" key="1">
    <source>
        <dbReference type="ARBA" id="ARBA00000274"/>
    </source>
</evidence>
<keyword evidence="4" id="KW-1185">Reference proteome</keyword>
<evidence type="ECO:0000313" key="4">
    <source>
        <dbReference type="Proteomes" id="UP000015559"/>
    </source>
</evidence>
<name>S6AHD5_SULDS</name>
<protein>
    <recommendedName>
        <fullName evidence="2">Cytokinin riboside 5'-monophosphate phosphoribohydrolase</fullName>
        <ecNumber evidence="2">3.2.2.n1</ecNumber>
    </recommendedName>
</protein>
<keyword evidence="2" id="KW-0378">Hydrolase</keyword>
<proteinExistence type="inferred from homology"/>
<dbReference type="EMBL" id="AP013066">
    <property type="protein sequence ID" value="BAN33894.1"/>
    <property type="molecule type" value="Genomic_DNA"/>
</dbReference>
<keyword evidence="2" id="KW-0203">Cytokinin biosynthesis</keyword>
<evidence type="ECO:0000313" key="3">
    <source>
        <dbReference type="EMBL" id="BAN33894.1"/>
    </source>
</evidence>
<dbReference type="Pfam" id="PF03641">
    <property type="entry name" value="Lysine_decarbox"/>
    <property type="match status" value="1"/>
</dbReference>
<dbReference type="GO" id="GO:0009691">
    <property type="term" value="P:cytokinin biosynthetic process"/>
    <property type="evidence" value="ECO:0007669"/>
    <property type="project" value="UniProtKB-UniRule"/>
</dbReference>
<dbReference type="PANTHER" id="PTHR43393">
    <property type="entry name" value="CYTOKININ RIBOSIDE 5'-MONOPHOSPHATE PHOSPHORIBOHYDROLASE"/>
    <property type="match status" value="1"/>
</dbReference>
<dbReference type="Gene3D" id="3.40.50.450">
    <property type="match status" value="1"/>
</dbReference>
<dbReference type="InterPro" id="IPR031100">
    <property type="entry name" value="LOG_fam"/>
</dbReference>
<accession>S6AHD5</accession>
<dbReference type="NCBIfam" id="TIGR00730">
    <property type="entry name" value="Rossman fold protein, TIGR00730 family"/>
    <property type="match status" value="1"/>
</dbReference>
<dbReference type="InterPro" id="IPR005269">
    <property type="entry name" value="LOG"/>
</dbReference>
<dbReference type="OrthoDB" id="9801098at2"/>
<sequence>MNGSEKIPKMQGADIAGHAYSARESWRVFEIMAEFVEATERLSCIRPAVSVFGSARTPVDHAYYKLTEEISRQLSDAGFSVISGGGPGIMEAANKGAFFGKSPSVGLNIQLPFEQHTNPYQNISQTFRHFFARKVMFVKFATAYVVMPGGFGTLDELMEALTLVQTGKTRKIPIILVHGPYWRGLVDWFRDTLVKEGTINADDLDLIQIIDEPKDVVDAIFKYYETRGFEPSPAEREMLLSL</sequence>
<dbReference type="AlphaFoldDB" id="S6AHD5"/>
<dbReference type="PANTHER" id="PTHR43393:SF2">
    <property type="entry name" value="CYTOKININ RIBOSIDE 5'-MONOPHOSPHATE PHOSPHORIBOHYDROLASE"/>
    <property type="match status" value="1"/>
</dbReference>
<comment type="similarity">
    <text evidence="2">Belongs to the LOG family.</text>
</comment>
<dbReference type="eggNOG" id="COG1611">
    <property type="taxonomic scope" value="Bacteria"/>
</dbReference>
<dbReference type="InterPro" id="IPR052341">
    <property type="entry name" value="LOG_family_nucleotidases"/>
</dbReference>
<dbReference type="HOGENOM" id="CLU_058336_0_5_4"/>
<dbReference type="SUPFAM" id="SSF102405">
    <property type="entry name" value="MCP/YpsA-like"/>
    <property type="match status" value="1"/>
</dbReference>
<reference evidence="3 4" key="1">
    <citation type="journal article" date="2012" name="Appl. Environ. Microbiol.">
        <title>Draft genome sequence of a psychrotolerant sulfur-oxidizing bacterium, Sulfuricella denitrificans skB26, and proteomic insights into cold adaptation.</title>
        <authorList>
            <person name="Watanabe T."/>
            <person name="Kojima H."/>
            <person name="Fukui M."/>
        </authorList>
    </citation>
    <scope>NUCLEOTIDE SEQUENCE [LARGE SCALE GENOMIC DNA]</scope>
    <source>
        <strain evidence="4">skB26</strain>
    </source>
</reference>
<organism evidence="3 4">
    <name type="scientific">Sulfuricella denitrificans (strain DSM 22764 / NBRC 105220 / skB26)</name>
    <dbReference type="NCBI Taxonomy" id="1163617"/>
    <lineage>
        <taxon>Bacteria</taxon>
        <taxon>Pseudomonadati</taxon>
        <taxon>Pseudomonadota</taxon>
        <taxon>Betaproteobacteria</taxon>
        <taxon>Nitrosomonadales</taxon>
        <taxon>Sulfuricellaceae</taxon>
        <taxon>Sulfuricella</taxon>
    </lineage>
</organism>